<organism evidence="4 5">
    <name type="scientific">Streptomyces silvensis</name>
    <dbReference type="NCBI Taxonomy" id="1765722"/>
    <lineage>
        <taxon>Bacteria</taxon>
        <taxon>Bacillati</taxon>
        <taxon>Actinomycetota</taxon>
        <taxon>Actinomycetes</taxon>
        <taxon>Kitasatosporales</taxon>
        <taxon>Streptomycetaceae</taxon>
        <taxon>Streptomyces</taxon>
    </lineage>
</organism>
<sequence length="446" mass="46465">MPVPHRTAAAGAALAVLCAVAVPVSAAADTAGAAPRTERVSVAPDGTQGNAASTNPAISADGRHVAFVSASRNLVAHDTNGTPDAFVRDLGTGTTERVSVKSNGKPSHGVVREISLSPDGRYVVFTSTADDLVRGDPNDLDDVFLHDRRTGRTERISPTGASYDGLRTPLTYDPAVSGDGRYVAYASGAEDLVAGDANQRDDVFLYDREKKTTELVQLDNAREQGEGDAFAPAFAGDAGGRYVAFTSNASGLAGVEDHSAATDVFLRDREKGTTELISVPKAHNRKTPSWDAALSGDARYVAFTSSSRVLRPEGPAPTGTRNVFLHDRETQRMRLVSAAQDGTPADGESDHVSLSGDGRHAAFTSTASNLTADPDDSSADVFVRDMLTGAVRLVSVESEPVSEDTAPGPRTGVSGDGGTVVFDSPASNLVPGDSNGVPDVFARRLD</sequence>
<dbReference type="InterPro" id="IPR011042">
    <property type="entry name" value="6-blade_b-propeller_TolB-like"/>
</dbReference>
<comment type="similarity">
    <text evidence="1">Belongs to the TolB family.</text>
</comment>
<evidence type="ECO:0008006" key="6">
    <source>
        <dbReference type="Google" id="ProtNLM"/>
    </source>
</evidence>
<dbReference type="Gene3D" id="2.120.10.30">
    <property type="entry name" value="TolB, C-terminal domain"/>
    <property type="match status" value="2"/>
</dbReference>
<dbReference type="AlphaFoldDB" id="A0A0W7X868"/>
<evidence type="ECO:0000256" key="3">
    <source>
        <dbReference type="SAM" id="SignalP"/>
    </source>
</evidence>
<evidence type="ECO:0000256" key="1">
    <source>
        <dbReference type="ARBA" id="ARBA00009820"/>
    </source>
</evidence>
<keyword evidence="5" id="KW-1185">Reference proteome</keyword>
<comment type="caution">
    <text evidence="4">The sequence shown here is derived from an EMBL/GenBank/DDBJ whole genome shotgun (WGS) entry which is preliminary data.</text>
</comment>
<proteinExistence type="inferred from homology"/>
<dbReference type="PANTHER" id="PTHR36842">
    <property type="entry name" value="PROTEIN TOLB HOMOLOG"/>
    <property type="match status" value="1"/>
</dbReference>
<accession>A0A0W7X868</accession>
<gene>
    <name evidence="4" type="ORF">AT728_08270</name>
</gene>
<protein>
    <recommendedName>
        <fullName evidence="6">WD40 domain-containing protein</fullName>
    </recommendedName>
</protein>
<keyword evidence="3" id="KW-0732">Signal</keyword>
<dbReference type="Proteomes" id="UP000054804">
    <property type="component" value="Unassembled WGS sequence"/>
</dbReference>
<dbReference type="SUPFAM" id="SSF82171">
    <property type="entry name" value="DPP6 N-terminal domain-like"/>
    <property type="match status" value="1"/>
</dbReference>
<evidence type="ECO:0000313" key="5">
    <source>
        <dbReference type="Proteomes" id="UP000054804"/>
    </source>
</evidence>
<feature type="region of interest" description="Disordered" evidence="2">
    <location>
        <begin position="28"/>
        <end position="57"/>
    </location>
</feature>
<evidence type="ECO:0000313" key="4">
    <source>
        <dbReference type="EMBL" id="KUF18993.1"/>
    </source>
</evidence>
<dbReference type="EMBL" id="LOCL01000029">
    <property type="protein sequence ID" value="KUF18993.1"/>
    <property type="molecule type" value="Genomic_DNA"/>
</dbReference>
<dbReference type="Pfam" id="PF07676">
    <property type="entry name" value="PD40"/>
    <property type="match status" value="2"/>
</dbReference>
<feature type="chain" id="PRO_5039339048" description="WD40 domain-containing protein" evidence="3">
    <location>
        <begin position="27"/>
        <end position="446"/>
    </location>
</feature>
<feature type="region of interest" description="Disordered" evidence="2">
    <location>
        <begin position="398"/>
        <end position="446"/>
    </location>
</feature>
<name>A0A0W7X868_9ACTN</name>
<dbReference type="OrthoDB" id="39703at2"/>
<feature type="signal peptide" evidence="3">
    <location>
        <begin position="1"/>
        <end position="26"/>
    </location>
</feature>
<dbReference type="PANTHER" id="PTHR36842:SF1">
    <property type="entry name" value="PROTEIN TOLB"/>
    <property type="match status" value="1"/>
</dbReference>
<dbReference type="InterPro" id="IPR011659">
    <property type="entry name" value="WD40"/>
</dbReference>
<feature type="compositionally biased region" description="Polar residues" evidence="2">
    <location>
        <begin position="47"/>
        <end position="57"/>
    </location>
</feature>
<dbReference type="RefSeq" id="WP_058847153.1">
    <property type="nucleotide sequence ID" value="NZ_LOCL01000029.1"/>
</dbReference>
<reference evidence="4 5" key="1">
    <citation type="submission" date="2015-12" db="EMBL/GenBank/DDBJ databases">
        <title>Draft genome sequence of Streptomyces silvensis ATCC 53525, a producer of novel hormone antagonists.</title>
        <authorList>
            <person name="Johnston C.W."/>
            <person name="Li Y."/>
            <person name="Magarvey N.A."/>
        </authorList>
    </citation>
    <scope>NUCLEOTIDE SEQUENCE [LARGE SCALE GENOMIC DNA]</scope>
    <source>
        <strain evidence="4 5">ATCC 53525</strain>
    </source>
</reference>
<evidence type="ECO:0000256" key="2">
    <source>
        <dbReference type="SAM" id="MobiDB-lite"/>
    </source>
</evidence>
<dbReference type="STRING" id="1765722.AT728_08270"/>